<keyword evidence="3" id="KW-1185">Reference proteome</keyword>
<reference evidence="2" key="1">
    <citation type="submission" date="2022-01" db="EMBL/GenBank/DDBJ databases">
        <authorList>
            <person name="King R."/>
        </authorList>
    </citation>
    <scope>NUCLEOTIDE SEQUENCE</scope>
</reference>
<proteinExistence type="predicted"/>
<feature type="compositionally biased region" description="Basic residues" evidence="1">
    <location>
        <begin position="39"/>
        <end position="73"/>
    </location>
</feature>
<feature type="region of interest" description="Disordered" evidence="1">
    <location>
        <begin position="1"/>
        <end position="142"/>
    </location>
</feature>
<feature type="compositionally biased region" description="Low complexity" evidence="1">
    <location>
        <begin position="26"/>
        <end position="38"/>
    </location>
</feature>
<gene>
    <name evidence="2" type="ORF">PHYEVI_LOCUS5990</name>
</gene>
<organism evidence="2 3">
    <name type="scientific">Phyllotreta striolata</name>
    <name type="common">Striped flea beetle</name>
    <name type="synonym">Crioceris striolata</name>
    <dbReference type="NCBI Taxonomy" id="444603"/>
    <lineage>
        <taxon>Eukaryota</taxon>
        <taxon>Metazoa</taxon>
        <taxon>Ecdysozoa</taxon>
        <taxon>Arthropoda</taxon>
        <taxon>Hexapoda</taxon>
        <taxon>Insecta</taxon>
        <taxon>Pterygota</taxon>
        <taxon>Neoptera</taxon>
        <taxon>Endopterygota</taxon>
        <taxon>Coleoptera</taxon>
        <taxon>Polyphaga</taxon>
        <taxon>Cucujiformia</taxon>
        <taxon>Chrysomeloidea</taxon>
        <taxon>Chrysomelidae</taxon>
        <taxon>Galerucinae</taxon>
        <taxon>Alticini</taxon>
        <taxon>Phyllotreta</taxon>
    </lineage>
</organism>
<protein>
    <submittedName>
        <fullName evidence="2">Uncharacterized protein</fullName>
    </submittedName>
</protein>
<sequence length="142" mass="15731">MRTAHIKINRPIRGIPSRLRPRRNPLNRPATPSSIARSTPRRRRPRPLLRPRTGLRPHGSRSGRLHRLLRSPRARPGPGGALGDRLEPRQRPQVLLRGARRADQAGAAHRAVPQEVQQGGAREGEARGAPAQAGDRARADFL</sequence>
<accession>A0A9N9XNJ5</accession>
<evidence type="ECO:0000313" key="3">
    <source>
        <dbReference type="Proteomes" id="UP001153712"/>
    </source>
</evidence>
<dbReference type="EMBL" id="OU900095">
    <property type="protein sequence ID" value="CAG9859616.1"/>
    <property type="molecule type" value="Genomic_DNA"/>
</dbReference>
<dbReference type="AlphaFoldDB" id="A0A9N9XNJ5"/>
<evidence type="ECO:0000256" key="1">
    <source>
        <dbReference type="SAM" id="MobiDB-lite"/>
    </source>
</evidence>
<evidence type="ECO:0000313" key="2">
    <source>
        <dbReference type="EMBL" id="CAG9859616.1"/>
    </source>
</evidence>
<dbReference type="Proteomes" id="UP001153712">
    <property type="component" value="Chromosome 2"/>
</dbReference>
<feature type="compositionally biased region" description="Basic residues" evidence="1">
    <location>
        <begin position="1"/>
        <end position="10"/>
    </location>
</feature>
<name>A0A9N9XNJ5_PHYSR</name>